<keyword evidence="7 14" id="KW-0812">Transmembrane</keyword>
<dbReference type="Pfam" id="PF17203">
    <property type="entry name" value="sCache_3_2"/>
    <property type="match status" value="1"/>
</dbReference>
<dbReference type="OrthoDB" id="9792686at2"/>
<dbReference type="Pfam" id="PF02518">
    <property type="entry name" value="HATPase_c"/>
    <property type="match status" value="1"/>
</dbReference>
<keyword evidence="13 14" id="KW-0472">Membrane</keyword>
<reference evidence="17" key="1">
    <citation type="submission" date="2016-04" db="EMBL/GenBank/DDBJ databases">
        <authorList>
            <person name="Lyu Z."/>
            <person name="Lyu W."/>
        </authorList>
    </citation>
    <scope>NUCLEOTIDE SEQUENCE [LARGE SCALE GENOMIC DNA]</scope>
    <source>
        <strain evidence="17">C44</strain>
    </source>
</reference>
<evidence type="ECO:0000256" key="9">
    <source>
        <dbReference type="ARBA" id="ARBA00022777"/>
    </source>
</evidence>
<evidence type="ECO:0000256" key="3">
    <source>
        <dbReference type="ARBA" id="ARBA00012438"/>
    </source>
</evidence>
<evidence type="ECO:0000256" key="12">
    <source>
        <dbReference type="ARBA" id="ARBA00023012"/>
    </source>
</evidence>
<dbReference type="GO" id="GO:0005524">
    <property type="term" value="F:ATP binding"/>
    <property type="evidence" value="ECO:0007669"/>
    <property type="project" value="UniProtKB-KW"/>
</dbReference>
<evidence type="ECO:0000256" key="7">
    <source>
        <dbReference type="ARBA" id="ARBA00022692"/>
    </source>
</evidence>
<evidence type="ECO:0000256" key="1">
    <source>
        <dbReference type="ARBA" id="ARBA00000085"/>
    </source>
</evidence>
<evidence type="ECO:0000259" key="15">
    <source>
        <dbReference type="PROSITE" id="PS50109"/>
    </source>
</evidence>
<evidence type="ECO:0000256" key="6">
    <source>
        <dbReference type="ARBA" id="ARBA00022679"/>
    </source>
</evidence>
<feature type="transmembrane region" description="Helical" evidence="14">
    <location>
        <begin position="173"/>
        <end position="192"/>
    </location>
</feature>
<dbReference type="Gene3D" id="1.10.287.130">
    <property type="match status" value="1"/>
</dbReference>
<dbReference type="PROSITE" id="PS50109">
    <property type="entry name" value="HIS_KIN"/>
    <property type="match status" value="1"/>
</dbReference>
<keyword evidence="12" id="KW-0902">Two-component regulatory system</keyword>
<dbReference type="InterPro" id="IPR016120">
    <property type="entry name" value="Sig_transdc_His_kin_SpoOB"/>
</dbReference>
<dbReference type="InterPro" id="IPR005467">
    <property type="entry name" value="His_kinase_dom"/>
</dbReference>
<gene>
    <name evidence="16" type="ORF">A6K24_20395</name>
</gene>
<dbReference type="EMBL" id="LWSG01000010">
    <property type="protein sequence ID" value="OAS87066.1"/>
    <property type="molecule type" value="Genomic_DNA"/>
</dbReference>
<evidence type="ECO:0000256" key="8">
    <source>
        <dbReference type="ARBA" id="ARBA00022741"/>
    </source>
</evidence>
<dbReference type="STRING" id="152268.A6K24_20395"/>
<dbReference type="SUPFAM" id="SSF103190">
    <property type="entry name" value="Sensory domain-like"/>
    <property type="match status" value="1"/>
</dbReference>
<evidence type="ECO:0000256" key="10">
    <source>
        <dbReference type="ARBA" id="ARBA00022840"/>
    </source>
</evidence>
<dbReference type="AlphaFoldDB" id="A0A179SYZ3"/>
<dbReference type="GO" id="GO:0005886">
    <property type="term" value="C:plasma membrane"/>
    <property type="evidence" value="ECO:0007669"/>
    <property type="project" value="UniProtKB-SubCell"/>
</dbReference>
<comment type="subcellular location">
    <subcellularLocation>
        <location evidence="2">Cell membrane</location>
        <topology evidence="2">Multi-pass membrane protein</topology>
    </subcellularLocation>
</comment>
<keyword evidence="4" id="KW-1003">Cell membrane</keyword>
<dbReference type="Proteomes" id="UP000078534">
    <property type="component" value="Unassembled WGS sequence"/>
</dbReference>
<dbReference type="InterPro" id="IPR003594">
    <property type="entry name" value="HATPase_dom"/>
</dbReference>
<dbReference type="Pfam" id="PF14689">
    <property type="entry name" value="SPOB_a"/>
    <property type="match status" value="1"/>
</dbReference>
<dbReference type="SUPFAM" id="SSF55785">
    <property type="entry name" value="PYP-like sensor domain (PAS domain)"/>
    <property type="match status" value="1"/>
</dbReference>
<dbReference type="InterPro" id="IPR036890">
    <property type="entry name" value="HATPase_C_sf"/>
</dbReference>
<dbReference type="InterPro" id="IPR029151">
    <property type="entry name" value="Sensor-like_sf"/>
</dbReference>
<sequence length="525" mass="59301">MQRLSIQTKIMGLIFFIVGFSLFLAGIVIISNFIDSGEDDLKQRALLTARTVAEVPDISAMITGSTKERSKINDRVETMRMIHHADYIVVMDMNHIRLSHPVPHLIGQKSQGTDEDPAFAELTYTTKAKGEAGTVIRGFVPIINKEHHQVGVVLVGYMLPTFFEIIWNLRMEILLTGAISLLFGGWGAWLLASRIKKEMFNLEPHEIARLVVERTETFNAMHEGIIAIDTDEKITVFNDKAKAMMGIVGEVIGKKIHEIIPDTRLPEILQLQKPFYNRELTVRNLNIVSNRIPIKVNEKTVGAVAIFQDRTEVKKLAEELTGVKAFVSALRVQNHEHMNKLHTIAGLLQLDHKNRALEYVFQITEEHEELTRFLSKNIKSESLSGLLLSKVSRGKELGITVHIDRHSRLESFPPSLDVHDFVIIFGNLIENAFDAFKDSNEIEKEIYVSIEQQKELLSILIEDNGSGISKEVETQVFQEGFTTKEGSNRGIGLFLIKEIVAKANGTIHIESYPERGTSFMITFYM</sequence>
<dbReference type="InterPro" id="IPR004358">
    <property type="entry name" value="Sig_transdc_His_kin-like_C"/>
</dbReference>
<dbReference type="PANTHER" id="PTHR43547:SF10">
    <property type="entry name" value="SENSOR HISTIDINE KINASE DCUS"/>
    <property type="match status" value="1"/>
</dbReference>
<dbReference type="PRINTS" id="PR00344">
    <property type="entry name" value="BCTRLSENSOR"/>
</dbReference>
<keyword evidence="10" id="KW-0067">ATP-binding</keyword>
<evidence type="ECO:0000256" key="14">
    <source>
        <dbReference type="SAM" id="Phobius"/>
    </source>
</evidence>
<dbReference type="InterPro" id="IPR039506">
    <property type="entry name" value="SPOB_a"/>
</dbReference>
<dbReference type="InterPro" id="IPR035965">
    <property type="entry name" value="PAS-like_dom_sf"/>
</dbReference>
<evidence type="ECO:0000256" key="11">
    <source>
        <dbReference type="ARBA" id="ARBA00022989"/>
    </source>
</evidence>
<evidence type="ECO:0000256" key="4">
    <source>
        <dbReference type="ARBA" id="ARBA00022475"/>
    </source>
</evidence>
<keyword evidence="9 16" id="KW-0418">Kinase</keyword>
<keyword evidence="11 14" id="KW-1133">Transmembrane helix</keyword>
<dbReference type="CDD" id="cd00130">
    <property type="entry name" value="PAS"/>
    <property type="match status" value="1"/>
</dbReference>
<dbReference type="InterPro" id="IPR000014">
    <property type="entry name" value="PAS"/>
</dbReference>
<dbReference type="EC" id="2.7.13.3" evidence="3"/>
<dbReference type="InterPro" id="IPR033463">
    <property type="entry name" value="sCache_3"/>
</dbReference>
<dbReference type="Gene3D" id="3.30.450.20">
    <property type="entry name" value="PAS domain"/>
    <property type="match status" value="2"/>
</dbReference>
<comment type="caution">
    <text evidence="16">The sequence shown here is derived from an EMBL/GenBank/DDBJ whole genome shotgun (WGS) entry which is preliminary data.</text>
</comment>
<keyword evidence="17" id="KW-1185">Reference proteome</keyword>
<dbReference type="SUPFAM" id="SSF55890">
    <property type="entry name" value="Sporulation response regulatory protein Spo0B"/>
    <property type="match status" value="1"/>
</dbReference>
<dbReference type="GO" id="GO:0000155">
    <property type="term" value="F:phosphorelay sensor kinase activity"/>
    <property type="evidence" value="ECO:0007669"/>
    <property type="project" value="InterPro"/>
</dbReference>
<dbReference type="PANTHER" id="PTHR43547">
    <property type="entry name" value="TWO-COMPONENT HISTIDINE KINASE"/>
    <property type="match status" value="1"/>
</dbReference>
<feature type="transmembrane region" description="Helical" evidence="14">
    <location>
        <begin position="12"/>
        <end position="34"/>
    </location>
</feature>
<dbReference type="Gene3D" id="3.30.565.10">
    <property type="entry name" value="Histidine kinase-like ATPase, C-terminal domain"/>
    <property type="match status" value="1"/>
</dbReference>
<evidence type="ECO:0000256" key="5">
    <source>
        <dbReference type="ARBA" id="ARBA00022553"/>
    </source>
</evidence>
<evidence type="ECO:0000256" key="13">
    <source>
        <dbReference type="ARBA" id="ARBA00023136"/>
    </source>
</evidence>
<dbReference type="SMART" id="SM00387">
    <property type="entry name" value="HATPase_c"/>
    <property type="match status" value="1"/>
</dbReference>
<dbReference type="Pfam" id="PF13188">
    <property type="entry name" value="PAS_8"/>
    <property type="match status" value="1"/>
</dbReference>
<feature type="domain" description="Histidine kinase" evidence="15">
    <location>
        <begin position="332"/>
        <end position="525"/>
    </location>
</feature>
<evidence type="ECO:0000313" key="17">
    <source>
        <dbReference type="Proteomes" id="UP000078534"/>
    </source>
</evidence>
<dbReference type="RefSeq" id="WP_066330266.1">
    <property type="nucleotide sequence ID" value="NZ_LWSG01000010.1"/>
</dbReference>
<feature type="transmembrane region" description="Helical" evidence="14">
    <location>
        <begin position="150"/>
        <end position="167"/>
    </location>
</feature>
<proteinExistence type="predicted"/>
<organism evidence="16 17">
    <name type="scientific">Metabacillus litoralis</name>
    <dbReference type="NCBI Taxonomy" id="152268"/>
    <lineage>
        <taxon>Bacteria</taxon>
        <taxon>Bacillati</taxon>
        <taxon>Bacillota</taxon>
        <taxon>Bacilli</taxon>
        <taxon>Bacillales</taxon>
        <taxon>Bacillaceae</taxon>
        <taxon>Metabacillus</taxon>
    </lineage>
</organism>
<keyword evidence="5" id="KW-0597">Phosphoprotein</keyword>
<keyword evidence="8" id="KW-0547">Nucleotide-binding</keyword>
<evidence type="ECO:0000256" key="2">
    <source>
        <dbReference type="ARBA" id="ARBA00004651"/>
    </source>
</evidence>
<dbReference type="SUPFAM" id="SSF55874">
    <property type="entry name" value="ATPase domain of HSP90 chaperone/DNA topoisomerase II/histidine kinase"/>
    <property type="match status" value="1"/>
</dbReference>
<comment type="catalytic activity">
    <reaction evidence="1">
        <text>ATP + protein L-histidine = ADP + protein N-phospho-L-histidine.</text>
        <dbReference type="EC" id="2.7.13.3"/>
    </reaction>
</comment>
<dbReference type="SMART" id="SM00091">
    <property type="entry name" value="PAS"/>
    <property type="match status" value="1"/>
</dbReference>
<evidence type="ECO:0000313" key="16">
    <source>
        <dbReference type="EMBL" id="OAS87066.1"/>
    </source>
</evidence>
<accession>A0A179SYZ3</accession>
<protein>
    <recommendedName>
        <fullName evidence="3">histidine kinase</fullName>
        <ecNumber evidence="3">2.7.13.3</ecNumber>
    </recommendedName>
</protein>
<name>A0A179SYZ3_9BACI</name>
<keyword evidence="6" id="KW-0808">Transferase</keyword>